<dbReference type="PANTHER" id="PTHR42964">
    <property type="entry name" value="ENOYL-COA HYDRATASE"/>
    <property type="match status" value="1"/>
</dbReference>
<comment type="similarity">
    <text evidence="1">Belongs to the enoyl-CoA hydratase/isomerase family.</text>
</comment>
<proteinExistence type="inferred from homology"/>
<dbReference type="InterPro" id="IPR051683">
    <property type="entry name" value="Enoyl-CoA_Hydratase/Isomerase"/>
</dbReference>
<protein>
    <submittedName>
        <fullName evidence="2">Unannotated protein</fullName>
    </submittedName>
</protein>
<name>A0A6J7E3I1_9ZZZZ</name>
<evidence type="ECO:0000313" key="2">
    <source>
        <dbReference type="EMBL" id="CAB4875404.1"/>
    </source>
</evidence>
<dbReference type="AlphaFoldDB" id="A0A6J7E3I1"/>
<dbReference type="PANTHER" id="PTHR42964:SF1">
    <property type="entry name" value="POLYKETIDE BIOSYNTHESIS ENOYL-COA HYDRATASE PKSH-RELATED"/>
    <property type="match status" value="1"/>
</dbReference>
<accession>A0A6J7E3I1</accession>
<organism evidence="2">
    <name type="scientific">freshwater metagenome</name>
    <dbReference type="NCBI Taxonomy" id="449393"/>
    <lineage>
        <taxon>unclassified sequences</taxon>
        <taxon>metagenomes</taxon>
        <taxon>ecological metagenomes</taxon>
    </lineage>
</organism>
<dbReference type="EMBL" id="CAFBLM010000048">
    <property type="protein sequence ID" value="CAB4875404.1"/>
    <property type="molecule type" value="Genomic_DNA"/>
</dbReference>
<dbReference type="InterPro" id="IPR029045">
    <property type="entry name" value="ClpP/crotonase-like_dom_sf"/>
</dbReference>
<reference evidence="2" key="1">
    <citation type="submission" date="2020-05" db="EMBL/GenBank/DDBJ databases">
        <authorList>
            <person name="Chiriac C."/>
            <person name="Salcher M."/>
            <person name="Ghai R."/>
            <person name="Kavagutti S V."/>
        </authorList>
    </citation>
    <scope>NUCLEOTIDE SEQUENCE</scope>
</reference>
<gene>
    <name evidence="2" type="ORF">UFOPK3401_01049</name>
</gene>
<evidence type="ECO:0000256" key="1">
    <source>
        <dbReference type="ARBA" id="ARBA00005254"/>
    </source>
</evidence>
<sequence>MSGTIIDLQAGELESAVSDAHVSAAPIVVININDEIERTPDLTPRHIDWLSSPGRTVIAVASGPLIGNGITLALSCDLFIASPSATFDLAVDQTSQFPAKAAFGRLVQRVSRSQVLALTLTGEIGAQRALSLGLIDLIASPEELESVLRTLSSADAGWLAEFKALLNQVEESQLERERISRRVQEAVVRLTSQTEEPQ</sequence>
<dbReference type="Gene3D" id="3.90.226.10">
    <property type="entry name" value="2-enoyl-CoA Hydratase, Chain A, domain 1"/>
    <property type="match status" value="1"/>
</dbReference>
<dbReference type="InterPro" id="IPR001753">
    <property type="entry name" value="Enoyl-CoA_hydra/iso"/>
</dbReference>
<dbReference type="SUPFAM" id="SSF52096">
    <property type="entry name" value="ClpP/crotonase"/>
    <property type="match status" value="1"/>
</dbReference>
<dbReference type="Pfam" id="PF00378">
    <property type="entry name" value="ECH_1"/>
    <property type="match status" value="1"/>
</dbReference>